<keyword evidence="2" id="KW-1185">Reference proteome</keyword>
<comment type="caution">
    <text evidence="1">The sequence shown here is derived from an EMBL/GenBank/DDBJ whole genome shotgun (WGS) entry which is preliminary data.</text>
</comment>
<accession>A0A498NC77</accession>
<reference evidence="1 2" key="1">
    <citation type="submission" date="2018-03" db="EMBL/GenBank/DDBJ databases">
        <title>Draft genome sequence of Rohu Carp (Labeo rohita).</title>
        <authorList>
            <person name="Das P."/>
            <person name="Kushwaha B."/>
            <person name="Joshi C.G."/>
            <person name="Kumar D."/>
            <person name="Nagpure N.S."/>
            <person name="Sahoo L."/>
            <person name="Das S.P."/>
            <person name="Bit A."/>
            <person name="Patnaik S."/>
            <person name="Meher P.K."/>
            <person name="Jayasankar P."/>
            <person name="Koringa P.G."/>
            <person name="Patel N.V."/>
            <person name="Hinsu A.T."/>
            <person name="Kumar R."/>
            <person name="Pandey M."/>
            <person name="Agarwal S."/>
            <person name="Srivastava S."/>
            <person name="Singh M."/>
            <person name="Iquebal M.A."/>
            <person name="Jaiswal S."/>
            <person name="Angadi U.B."/>
            <person name="Kumar N."/>
            <person name="Raza M."/>
            <person name="Shah T.M."/>
            <person name="Rai A."/>
            <person name="Jena J.K."/>
        </authorList>
    </citation>
    <scope>NUCLEOTIDE SEQUENCE [LARGE SCALE GENOMIC DNA]</scope>
    <source>
        <strain evidence="1">DASCIFA01</strain>
        <tissue evidence="1">Testis</tissue>
    </source>
</reference>
<evidence type="ECO:0000313" key="2">
    <source>
        <dbReference type="Proteomes" id="UP000290572"/>
    </source>
</evidence>
<dbReference type="AlphaFoldDB" id="A0A498NC77"/>
<proteinExistence type="predicted"/>
<dbReference type="EMBL" id="QBIY01011630">
    <property type="protein sequence ID" value="RXN30243.1"/>
    <property type="molecule type" value="Genomic_DNA"/>
</dbReference>
<name>A0A498NC77_LABRO</name>
<dbReference type="Proteomes" id="UP000290572">
    <property type="component" value="Unassembled WGS sequence"/>
</dbReference>
<organism evidence="1 2">
    <name type="scientific">Labeo rohita</name>
    <name type="common">Indian major carp</name>
    <name type="synonym">Cyprinus rohita</name>
    <dbReference type="NCBI Taxonomy" id="84645"/>
    <lineage>
        <taxon>Eukaryota</taxon>
        <taxon>Metazoa</taxon>
        <taxon>Chordata</taxon>
        <taxon>Craniata</taxon>
        <taxon>Vertebrata</taxon>
        <taxon>Euteleostomi</taxon>
        <taxon>Actinopterygii</taxon>
        <taxon>Neopterygii</taxon>
        <taxon>Teleostei</taxon>
        <taxon>Ostariophysi</taxon>
        <taxon>Cypriniformes</taxon>
        <taxon>Cyprinidae</taxon>
        <taxon>Labeoninae</taxon>
        <taxon>Labeonini</taxon>
        <taxon>Labeo</taxon>
    </lineage>
</organism>
<evidence type="ECO:0000313" key="1">
    <source>
        <dbReference type="EMBL" id="RXN30243.1"/>
    </source>
</evidence>
<sequence length="87" mass="9495">MTSDPRLDHGITSMDPWHPTPTEVLEDMVNALQASLTLVTTSTSASVSPMAIPAFYAGPTKLDEPPPPPEILDQASIYQVRDILHLR</sequence>
<protein>
    <submittedName>
        <fullName evidence="1">Uncharacterized protein</fullName>
    </submittedName>
</protein>
<gene>
    <name evidence="1" type="ORF">ROHU_017874</name>
</gene>